<protein>
    <submittedName>
        <fullName evidence="5">SRNA-binding protein</fullName>
    </submittedName>
</protein>
<accession>A0A7W7KM65</accession>
<dbReference type="InterPro" id="IPR016103">
    <property type="entry name" value="ProQ/FinO"/>
</dbReference>
<proteinExistence type="predicted"/>
<dbReference type="InterPro" id="IPR023529">
    <property type="entry name" value="ProQ"/>
</dbReference>
<dbReference type="PANTHER" id="PTHR38106:SF1">
    <property type="entry name" value="RNA CHAPERONE PROQ"/>
    <property type="match status" value="1"/>
</dbReference>
<dbReference type="GO" id="GO:0033592">
    <property type="term" value="F:RNA strand annealing activity"/>
    <property type="evidence" value="ECO:0007669"/>
    <property type="project" value="InterPro"/>
</dbReference>
<dbReference type="SUPFAM" id="SSF48657">
    <property type="entry name" value="FinO-like"/>
    <property type="match status" value="1"/>
</dbReference>
<evidence type="ECO:0000256" key="3">
    <source>
        <dbReference type="ARBA" id="ARBA00023186"/>
    </source>
</evidence>
<gene>
    <name evidence="5" type="ORF">HNP46_004263</name>
</gene>
<evidence type="ECO:0000259" key="4">
    <source>
        <dbReference type="SMART" id="SM00945"/>
    </source>
</evidence>
<dbReference type="Gene3D" id="1.10.1710.10">
    <property type="entry name" value="ProQ/FinO domain"/>
    <property type="match status" value="1"/>
</dbReference>
<evidence type="ECO:0000313" key="6">
    <source>
        <dbReference type="Proteomes" id="UP000566995"/>
    </source>
</evidence>
<dbReference type="Proteomes" id="UP000566995">
    <property type="component" value="Unassembled WGS sequence"/>
</dbReference>
<organism evidence="5 6">
    <name type="scientific">Pseudomonas nitroreducens</name>
    <dbReference type="NCBI Taxonomy" id="46680"/>
    <lineage>
        <taxon>Bacteria</taxon>
        <taxon>Pseudomonadati</taxon>
        <taxon>Pseudomonadota</taxon>
        <taxon>Gammaproteobacteria</taxon>
        <taxon>Pseudomonadales</taxon>
        <taxon>Pseudomonadaceae</taxon>
        <taxon>Pseudomonas</taxon>
    </lineage>
</organism>
<dbReference type="RefSeq" id="WP_184592808.1">
    <property type="nucleotide sequence ID" value="NZ_JACHLI010000018.1"/>
</dbReference>
<dbReference type="Pfam" id="PF04352">
    <property type="entry name" value="ProQ"/>
    <property type="match status" value="1"/>
</dbReference>
<name>A0A7W7KM65_PSENT</name>
<keyword evidence="3" id="KW-0143">Chaperone</keyword>
<evidence type="ECO:0000256" key="1">
    <source>
        <dbReference type="ARBA" id="ARBA00022490"/>
    </source>
</evidence>
<evidence type="ECO:0000313" key="5">
    <source>
        <dbReference type="EMBL" id="MBB4865382.1"/>
    </source>
</evidence>
<dbReference type="SMART" id="SM00945">
    <property type="entry name" value="ProQ"/>
    <property type="match status" value="1"/>
</dbReference>
<dbReference type="GO" id="GO:0010608">
    <property type="term" value="P:post-transcriptional regulation of gene expression"/>
    <property type="evidence" value="ECO:0007669"/>
    <property type="project" value="InterPro"/>
</dbReference>
<sequence>MTNRVFPSNQAQYSQLVADLELLQTLFPVAFPRKGAHHARPLKVGIHTDILTTLSFLGIEMTRSRLRRALTQWCTRRFYYHGILVSGLRFDLGGLPVGSVSLEDKASARVGLIERDNRKARQQLT</sequence>
<feature type="domain" description="ProQ/FinO" evidence="4">
    <location>
        <begin position="11"/>
        <end position="124"/>
    </location>
</feature>
<reference evidence="5 6" key="1">
    <citation type="submission" date="2020-08" db="EMBL/GenBank/DDBJ databases">
        <title>Functional genomics of gut bacteria from endangered species of beetles.</title>
        <authorList>
            <person name="Carlos-Shanley C."/>
        </authorList>
    </citation>
    <scope>NUCLEOTIDE SEQUENCE [LARGE SCALE GENOMIC DNA]</scope>
    <source>
        <strain evidence="5 6">S00179</strain>
    </source>
</reference>
<dbReference type="GO" id="GO:0034057">
    <property type="term" value="F:RNA strand-exchange activity"/>
    <property type="evidence" value="ECO:0007669"/>
    <property type="project" value="InterPro"/>
</dbReference>
<dbReference type="EMBL" id="JACHLI010000018">
    <property type="protein sequence ID" value="MBB4865382.1"/>
    <property type="molecule type" value="Genomic_DNA"/>
</dbReference>
<evidence type="ECO:0000256" key="2">
    <source>
        <dbReference type="ARBA" id="ARBA00022884"/>
    </source>
</evidence>
<dbReference type="GO" id="GO:0005829">
    <property type="term" value="C:cytosol"/>
    <property type="evidence" value="ECO:0007669"/>
    <property type="project" value="TreeGrafter"/>
</dbReference>
<keyword evidence="1" id="KW-0963">Cytoplasm</keyword>
<comment type="caution">
    <text evidence="5">The sequence shown here is derived from an EMBL/GenBank/DDBJ whole genome shotgun (WGS) entry which is preliminary data.</text>
</comment>
<dbReference type="AlphaFoldDB" id="A0A7W7KM65"/>
<dbReference type="PANTHER" id="PTHR38106">
    <property type="entry name" value="RNA CHAPERONE PROQ"/>
    <property type="match status" value="1"/>
</dbReference>
<dbReference type="InterPro" id="IPR036442">
    <property type="entry name" value="ProQ/FinO_sf"/>
</dbReference>
<keyword evidence="2" id="KW-0694">RNA-binding</keyword>